<proteinExistence type="predicted"/>
<reference evidence="2" key="1">
    <citation type="submission" date="2016-11" db="UniProtKB">
        <authorList>
            <consortium name="WormBaseParasite"/>
        </authorList>
    </citation>
    <scope>IDENTIFICATION</scope>
    <source>
        <strain evidence="2">KR3021</strain>
    </source>
</reference>
<evidence type="ECO:0000313" key="1">
    <source>
        <dbReference type="Proteomes" id="UP000095286"/>
    </source>
</evidence>
<sequence>MSDGDIMYEEHFRENHEITIVDCLEQHKAYIEKDRSWGTNFDMAVLGNYYKMRFGIFYPLARTNNYQFTLCLPMDVDNYPTWPLVLFHNANRDHFDLIKNLATYVKPIEINLEETSLRPVLDLYSKNEEALNVSTDEEDLDAASDLHKNDNSSEETNMEITDQAARIETTKMSSNSVITTKKFRKPIKNKEIVAAWNSILKKDKITDQNYAFYTFFSTYFGSEIKLYPIHKTRFIAWKTKFLVKLKDASGDKPLKNSKQSLIKLALKGITKTKSSKWDLFTQKVDYQINLLFDGLFVNKTLQDMLKLQELNGSFIKVIKVKEDKIRKEIGTNNQLYRLFNKFIGGTVPDSEVKSLLNLLHSELNLNCLRFGQYLFSRGVIKHKAETDQSYIKRSVCGYSFHVYSLDQGENLVDYDSIKNVFPAIFNSFMNVKSDIEYDKEVIAKVSEGHQIRSPRMNLNRLVKDLFIEECNLDPDNVNENIVKAIKGTMLVKQCNPVECEVEQHFMNEFIEETIARIKILHQVKFENVIETVMEMQNSKWFKNLVELMSCYQSLRSLHRRVMEMSISLERIRAAVESQVSTIDQVCGLERFSVAVRKTMADEFPKYSAIFDLSQYYSHLTNVERSLNNFEGYPCFVCRMFHRRGFVVVAKCDGSVDKKFRVRNGPVTLKSGYGQLSGIKKQTITKFKRKKYDELRNFLTERQIEELEDMRKKCVTVEVCTPCKQQIKSLIKQSNLTESKMVTTYSEKNCLESNENPDCLKNLNMIEKACIQKLRTVQTIVSLSDASYNTRTGLLALKGSTMFFSNDPEANLDVLKSTDQDQVVVFNHSKLKDLTYENIFNVKKVKEALKYLQDNNSYYEKTNETEIDLFIRHFQSKLVFIESEETRQSMSIFKKGYYETMELENDLVVPVNPLRAKGTPLEQFVMTKSISQPSYYKPETDYLAFPYLYSEGKNGCNYTRPTKLSEKNYIKKVIRQEDRTLATSREFLFAKYSSLLSEQISRSAYFHLAKSTNKNLTSEERVEKLIAENATNSEGLLTNAFQDIKDTPAYWSNVHKKLMAIILEKGNPSFFLTLNPAEYYWDELIQLYQAVETSNKRKASSKKKVDKTNINQAIKDDPAVFCRFFRQRVSTIMDELICKKDGPLGNVKHSFIKYEYQQRGFIHAHILLWTSEMPDPTGTNSHEFVEFIDRHVTCRIPDDEELSNLVNKFQRHNCTSSCNKNYRGHADKKYCRHGYPKRVNEMTTLQFHSKEALAALELTAHFTRQYELQRRTCDLTINAYNPAILKAWKGNVDLQVLLPFSNIQAIVDYICKYVTKPETDASKKSMLTAQELMKDRNSVLKDITTFGRHQFLNKKTVGEMQVIDNLDGLHAYELDANVVFLNTNESKNRQRMARTFKEGDKIRVATLDNIWDHYYPNRPDYLEDMSLYSFVKNFAIQSKLNLTNTDKQSDDEDDGCAGEEEHLAGQDNEGNMLKKKGDIRIISSTSQFRSEKTQGELDSFYNQYRSPTYEYDRKEVHVLKFKSKENDKTITKYMKPVKPNILRFYWPVAANDNIAEMEDEYGRMCRTFIPWRNEEAIKEPTKTYKERWDHYFAEMKRDHRDAYVEIEKIINRHNQAHACKTKMKRERQLYKEFQAKITELNCVEDFTVDEQIHFVNFEMLPEDITIESMLEERLKGNQLKIVDYIIKTILKQGSSNVNENALRLMLSGSAGVGKSRVIEALRQAINSTFSDGVTPATILAAPSALAAINIGGVTLHSLLSIPVIENNVNELSSVFDDDKNMSKKRELFANCKLIIIDEVSMVSNIMLMKIDARLRSYSGTDIPFGGYNILIVGDLLQLPPISKLTDCQVFETVPAKIATAIFGSIGPAPNLFDEFEFYELTENFRQQNDRKFEETLERIRVGEQTEEDIVYINESKMTEDLNLIPEKFLELFEKDTKSAVICSLNVEVDYFNARITELLAEKYKNQVFTIEAEHSSGEIFKIATERPYSARAGKISNAPGIPYCQKSNGSVMKKDSNHYLKVNRKVGNLLNVLQVMINSRVMLTRNISLKNQLVNGVNGTVKSIETNEENEIVSITVQFDHLEEPSIINRMNAKYTLRGKVIGKRTQFPLAPSYVITVHKSQGQTLNHVLLSLNSSHFQHSVKKGLVAVPLRTKFKPRIAEAYVGISRLTNKSGLLIGNFAMENIVPNKKAIEKLRSLRNIMLNV</sequence>
<accession>A0AC35TQ10</accession>
<protein>
    <submittedName>
        <fullName evidence="2">ATP-dependent DNA helicase</fullName>
    </submittedName>
</protein>
<organism evidence="1 2">
    <name type="scientific">Rhabditophanes sp. KR3021</name>
    <dbReference type="NCBI Taxonomy" id="114890"/>
    <lineage>
        <taxon>Eukaryota</taxon>
        <taxon>Metazoa</taxon>
        <taxon>Ecdysozoa</taxon>
        <taxon>Nematoda</taxon>
        <taxon>Chromadorea</taxon>
        <taxon>Rhabditida</taxon>
        <taxon>Tylenchina</taxon>
        <taxon>Panagrolaimomorpha</taxon>
        <taxon>Strongyloidoidea</taxon>
        <taxon>Alloionematidae</taxon>
        <taxon>Rhabditophanes</taxon>
    </lineage>
</organism>
<evidence type="ECO:0000313" key="2">
    <source>
        <dbReference type="WBParaSite" id="RSKR_0000295900.1"/>
    </source>
</evidence>
<dbReference type="WBParaSite" id="RSKR_0000295900.1">
    <property type="protein sequence ID" value="RSKR_0000295900.1"/>
    <property type="gene ID" value="RSKR_0000295900"/>
</dbReference>
<name>A0AC35TQ10_9BILA</name>
<dbReference type="Proteomes" id="UP000095286">
    <property type="component" value="Unplaced"/>
</dbReference>